<evidence type="ECO:0000256" key="2">
    <source>
        <dbReference type="ARBA" id="ARBA00010961"/>
    </source>
</evidence>
<organism evidence="7 8">
    <name type="scientific">Facklamia languida CCUG 37842</name>
    <dbReference type="NCBI Taxonomy" id="883113"/>
    <lineage>
        <taxon>Bacteria</taxon>
        <taxon>Bacillati</taxon>
        <taxon>Bacillota</taxon>
        <taxon>Bacilli</taxon>
        <taxon>Lactobacillales</taxon>
        <taxon>Aerococcaceae</taxon>
        <taxon>Facklamia</taxon>
    </lineage>
</organism>
<dbReference type="InterPro" id="IPR001207">
    <property type="entry name" value="Transposase_mutator"/>
</dbReference>
<dbReference type="Pfam" id="PF00872">
    <property type="entry name" value="Transposase_mut"/>
    <property type="match status" value="1"/>
</dbReference>
<keyword evidence="6" id="KW-0814">Transposable element</keyword>
<protein>
    <recommendedName>
        <fullName evidence="6">Mutator family transposase</fullName>
    </recommendedName>
</protein>
<comment type="function">
    <text evidence="1 6">Required for the transposition of the insertion element.</text>
</comment>
<evidence type="ECO:0000256" key="5">
    <source>
        <dbReference type="ARBA" id="ARBA00023172"/>
    </source>
</evidence>
<dbReference type="PANTHER" id="PTHR33217">
    <property type="entry name" value="TRANSPOSASE FOR INSERTION SEQUENCE ELEMENT IS1081"/>
    <property type="match status" value="1"/>
</dbReference>
<dbReference type="GO" id="GO:0003677">
    <property type="term" value="F:DNA binding"/>
    <property type="evidence" value="ECO:0007669"/>
    <property type="project" value="UniProtKB-UniRule"/>
</dbReference>
<evidence type="ECO:0000313" key="7">
    <source>
        <dbReference type="EMBL" id="EHR36767.1"/>
    </source>
</evidence>
<evidence type="ECO:0000256" key="3">
    <source>
        <dbReference type="ARBA" id="ARBA00022578"/>
    </source>
</evidence>
<reference evidence="7 8" key="1">
    <citation type="submission" date="2012-01" db="EMBL/GenBank/DDBJ databases">
        <title>The Genome Sequence of Facklamia languida CCUG 37842.</title>
        <authorList>
            <consortium name="The Broad Institute Genome Sequencing Platform"/>
            <person name="Earl A."/>
            <person name="Ward D."/>
            <person name="Feldgarden M."/>
            <person name="Gevers D."/>
            <person name="Huys G."/>
            <person name="Young S.K."/>
            <person name="Zeng Q."/>
            <person name="Gargeya S."/>
            <person name="Fitzgerald M."/>
            <person name="Haas B."/>
            <person name="Abouelleil A."/>
            <person name="Alvarado L."/>
            <person name="Arachchi H.M."/>
            <person name="Berlin A."/>
            <person name="Chapman S.B."/>
            <person name="Gearin G."/>
            <person name="Goldberg J."/>
            <person name="Griggs A."/>
            <person name="Gujja S."/>
            <person name="Hansen M."/>
            <person name="Heiman D."/>
            <person name="Howarth C."/>
            <person name="Larimer J."/>
            <person name="Lui A."/>
            <person name="MacDonald P.J.P."/>
            <person name="McCowen C."/>
            <person name="Montmayeur A."/>
            <person name="Murphy C."/>
            <person name="Neiman D."/>
            <person name="Pearson M."/>
            <person name="Priest M."/>
            <person name="Roberts A."/>
            <person name="Saif S."/>
            <person name="Shea T."/>
            <person name="Sisk P."/>
            <person name="Stolte C."/>
            <person name="Sykes S."/>
            <person name="Wortman J."/>
            <person name="Nusbaum C."/>
            <person name="Birren B."/>
        </authorList>
    </citation>
    <scope>NUCLEOTIDE SEQUENCE [LARGE SCALE GENOMIC DNA]</scope>
    <source>
        <strain evidence="7 8">CCUG 37842</strain>
    </source>
</reference>
<keyword evidence="4 6" id="KW-0238">DNA-binding</keyword>
<keyword evidence="5 6" id="KW-0233">DNA recombination</keyword>
<dbReference type="GO" id="GO:0006313">
    <property type="term" value="P:DNA transposition"/>
    <property type="evidence" value="ECO:0007669"/>
    <property type="project" value="UniProtKB-UniRule"/>
</dbReference>
<dbReference type="AlphaFoldDB" id="H3NJF4"/>
<dbReference type="STRING" id="883113.HMPREF9708_00993"/>
<evidence type="ECO:0000256" key="4">
    <source>
        <dbReference type="ARBA" id="ARBA00023125"/>
    </source>
</evidence>
<dbReference type="eggNOG" id="COG3328">
    <property type="taxonomic scope" value="Bacteria"/>
</dbReference>
<accession>H3NJF4</accession>
<proteinExistence type="inferred from homology"/>
<evidence type="ECO:0000256" key="6">
    <source>
        <dbReference type="RuleBase" id="RU365089"/>
    </source>
</evidence>
<dbReference type="HOGENOM" id="CLU_036805_8_4_9"/>
<evidence type="ECO:0000313" key="8">
    <source>
        <dbReference type="Proteomes" id="UP000006190"/>
    </source>
</evidence>
<dbReference type="GO" id="GO:0004803">
    <property type="term" value="F:transposase activity"/>
    <property type="evidence" value="ECO:0007669"/>
    <property type="project" value="UniProtKB-UniRule"/>
</dbReference>
<gene>
    <name evidence="7" type="ORF">HMPREF9708_00993</name>
</gene>
<dbReference type="PATRIC" id="fig|883113.3.peg.987"/>
<evidence type="ECO:0000256" key="1">
    <source>
        <dbReference type="ARBA" id="ARBA00002190"/>
    </source>
</evidence>
<name>H3NJF4_9LACT</name>
<keyword evidence="8" id="KW-1185">Reference proteome</keyword>
<keyword evidence="3 6" id="KW-0815">Transposition</keyword>
<dbReference type="PANTHER" id="PTHR33217:SF8">
    <property type="entry name" value="MUTATOR FAMILY TRANSPOSASE"/>
    <property type="match status" value="1"/>
</dbReference>
<sequence length="302" mass="34984">MEDFNTKLITALAQGESILELFRQALEDAINLLLESERMVFLNYEKWEVKGYNTGNSRNGYYSRTLTTEYGTLQLKIPRDRLGVFDIKTLECIQHAPAHLEEMIILMHQKGVTTREISDLIEKMYGHHYSPTTLSNLSKTFEEELAAYRQRPIKQDYVCLYCDATFIPVRRGSVSKEAVHTIIGIDDQGYKEVLDFQVYPTESALHYREMLQDLKQRGLENVLLFVSDELTGLAEALTNEFPMVLHQSCWTHLLRHFSMKVRVKDRQEVLASLKKFLKPVVLSKPLDYLMNSSRPGERLIQS</sequence>
<comment type="caution">
    <text evidence="7">The sequence shown here is derived from an EMBL/GenBank/DDBJ whole genome shotgun (WGS) entry which is preliminary data.</text>
</comment>
<dbReference type="Proteomes" id="UP000006190">
    <property type="component" value="Unassembled WGS sequence"/>
</dbReference>
<dbReference type="EMBL" id="AGEG01000013">
    <property type="protein sequence ID" value="EHR36767.1"/>
    <property type="molecule type" value="Genomic_DNA"/>
</dbReference>
<comment type="similarity">
    <text evidence="2 6">Belongs to the transposase mutator family.</text>
</comment>
<dbReference type="NCBIfam" id="NF033543">
    <property type="entry name" value="transpos_IS256"/>
    <property type="match status" value="1"/>
</dbReference>